<dbReference type="Gene3D" id="3.90.570.10">
    <property type="entry name" value="Amyloidogenic glycoprotein, heparin-binding domain"/>
    <property type="match status" value="1"/>
</dbReference>
<feature type="domain" description="E1" evidence="11">
    <location>
        <begin position="38"/>
        <end position="191"/>
    </location>
</feature>
<dbReference type="Gene3D" id="2.30.29.30">
    <property type="entry name" value="Pleckstrin-homology domain (PH domain)/Phosphotyrosine-binding domain (PTB)"/>
    <property type="match status" value="1"/>
</dbReference>
<dbReference type="EMBL" id="JBJQND010000002">
    <property type="protein sequence ID" value="KAL3886713.1"/>
    <property type="molecule type" value="Genomic_DNA"/>
</dbReference>
<gene>
    <name evidence="13" type="ORF">ACJMK2_026692</name>
</gene>
<keyword evidence="7" id="KW-0325">Glycoprotein</keyword>
<dbReference type="PANTHER" id="PTHR23103">
    <property type="entry name" value="ALZHEIMER'S DISEASE BETA-AMYLOID RELATED"/>
    <property type="match status" value="1"/>
</dbReference>
<dbReference type="PRINTS" id="PR00203">
    <property type="entry name" value="AMYLOIDA4"/>
</dbReference>
<dbReference type="PROSITE" id="PS51869">
    <property type="entry name" value="APP_E1"/>
    <property type="match status" value="1"/>
</dbReference>
<feature type="disulfide bond" evidence="8">
    <location>
        <begin position="146"/>
        <end position="176"/>
    </location>
</feature>
<dbReference type="InterPro" id="IPR011993">
    <property type="entry name" value="PH-like_dom_sf"/>
</dbReference>
<evidence type="ECO:0000256" key="2">
    <source>
        <dbReference type="ARBA" id="ARBA00022692"/>
    </source>
</evidence>
<evidence type="ECO:0000256" key="5">
    <source>
        <dbReference type="ARBA" id="ARBA00023136"/>
    </source>
</evidence>
<dbReference type="SUPFAM" id="SSF56491">
    <property type="entry name" value="A heparin-binding domain"/>
    <property type="match status" value="1"/>
</dbReference>
<evidence type="ECO:0000256" key="7">
    <source>
        <dbReference type="ARBA" id="ARBA00023180"/>
    </source>
</evidence>
<dbReference type="InterPro" id="IPR036454">
    <property type="entry name" value="Amyloid_glyco_heparin-bd_sf"/>
</dbReference>
<feature type="disulfide bond" evidence="8">
    <location>
        <begin position="160"/>
        <end position="188"/>
    </location>
</feature>
<protein>
    <submittedName>
        <fullName evidence="13">Uncharacterized protein</fullName>
    </submittedName>
</protein>
<comment type="caution">
    <text evidence="8">Lacks conserved residue(s) required for the propagation of feature annotation.</text>
</comment>
<dbReference type="SUPFAM" id="SSF109843">
    <property type="entry name" value="CAPPD, an extracellular domain of amyloid beta A4 protein"/>
    <property type="match status" value="1"/>
</dbReference>
<dbReference type="InterPro" id="IPR015849">
    <property type="entry name" value="Amyloid_glyco_heparin-bd"/>
</dbReference>
<dbReference type="InterPro" id="IPR008155">
    <property type="entry name" value="Amyloid_glyco"/>
</dbReference>
<evidence type="ECO:0000256" key="1">
    <source>
        <dbReference type="ARBA" id="ARBA00004479"/>
    </source>
</evidence>
<dbReference type="Pfam" id="PF10515">
    <property type="entry name" value="APP_amyloid"/>
    <property type="match status" value="1"/>
</dbReference>
<evidence type="ECO:0000256" key="8">
    <source>
        <dbReference type="PROSITE-ProRule" id="PRU01217"/>
    </source>
</evidence>
<feature type="region of interest" description="GFLD subdomain" evidence="8">
    <location>
        <begin position="38"/>
        <end position="126"/>
    </location>
</feature>
<dbReference type="PANTHER" id="PTHR23103:SF15">
    <property type="entry name" value="AMYLOID-BETA-LIKE PROTEIN"/>
    <property type="match status" value="1"/>
</dbReference>
<dbReference type="PROSITE" id="PS00320">
    <property type="entry name" value="APP_INTRA"/>
    <property type="match status" value="1"/>
</dbReference>
<dbReference type="InterPro" id="IPR019543">
    <property type="entry name" value="APP_amyloid_C"/>
</dbReference>
<evidence type="ECO:0000256" key="3">
    <source>
        <dbReference type="ARBA" id="ARBA00022729"/>
    </source>
</evidence>
<feature type="signal peptide" evidence="10">
    <location>
        <begin position="1"/>
        <end position="22"/>
    </location>
</feature>
<dbReference type="PROSITE" id="PS00319">
    <property type="entry name" value="APP_CUBD"/>
    <property type="match status" value="1"/>
</dbReference>
<dbReference type="InterPro" id="IPR008154">
    <property type="entry name" value="Amyloid_glyco_extra"/>
</dbReference>
<comment type="similarity">
    <text evidence="8">Belongs to the APP family.</text>
</comment>
<dbReference type="Pfam" id="PF12925">
    <property type="entry name" value="APP_E2"/>
    <property type="match status" value="1"/>
</dbReference>
<dbReference type="GO" id="GO:0016020">
    <property type="term" value="C:membrane"/>
    <property type="evidence" value="ECO:0007669"/>
    <property type="project" value="UniProtKB-SubCell"/>
</dbReference>
<reference evidence="13 14" key="1">
    <citation type="submission" date="2024-11" db="EMBL/GenBank/DDBJ databases">
        <title>Chromosome-level genome assembly of the freshwater bivalve Anodonta woodiana.</title>
        <authorList>
            <person name="Chen X."/>
        </authorList>
    </citation>
    <scope>NUCLEOTIDE SEQUENCE [LARGE SCALE GENOMIC DNA]</scope>
    <source>
        <strain evidence="13">MN2024</strain>
        <tissue evidence="13">Gills</tissue>
    </source>
</reference>
<proteinExistence type="inferred from homology"/>
<evidence type="ECO:0000259" key="12">
    <source>
        <dbReference type="PROSITE" id="PS51870"/>
    </source>
</evidence>
<dbReference type="AlphaFoldDB" id="A0ABD3XMP6"/>
<dbReference type="InterPro" id="IPR036669">
    <property type="entry name" value="Amyloid_Cu-bd_sf"/>
</dbReference>
<feature type="region of interest" description="CuBD subdomain" evidence="8">
    <location>
        <begin position="134"/>
        <end position="191"/>
    </location>
</feature>
<dbReference type="Pfam" id="PF12924">
    <property type="entry name" value="APP_Cu_bd"/>
    <property type="match status" value="1"/>
</dbReference>
<dbReference type="GO" id="GO:0008201">
    <property type="term" value="F:heparin binding"/>
    <property type="evidence" value="ECO:0007669"/>
    <property type="project" value="UniProtKB-UniRule"/>
</dbReference>
<feature type="transmembrane region" description="Helical" evidence="9">
    <location>
        <begin position="540"/>
        <end position="561"/>
    </location>
</feature>
<keyword evidence="3 10" id="KW-0732">Signal</keyword>
<evidence type="ECO:0000256" key="10">
    <source>
        <dbReference type="SAM" id="SignalP"/>
    </source>
</evidence>
<dbReference type="InterPro" id="IPR024329">
    <property type="entry name" value="Amyloid_glyco_E2_domain"/>
</dbReference>
<dbReference type="InterPro" id="IPR036176">
    <property type="entry name" value="E2_sf"/>
</dbReference>
<dbReference type="Pfam" id="PF02177">
    <property type="entry name" value="APP_N"/>
    <property type="match status" value="1"/>
</dbReference>
<feature type="domain" description="E2" evidence="12">
    <location>
        <begin position="218"/>
        <end position="421"/>
    </location>
</feature>
<name>A0ABD3XMP6_SINWO</name>
<sequence length="610" mass="70229">MRTLSGPAVLLIVVVLLRTTFAYVEALSANVDTGTARSTFEPGVAFICNKPAMHRTVNGWEVDQDTDCLTEPKDILEYCKKMYPNHDITNIVETDHKVTISDWPSMFNTKSSHKVYSYRCIDGPFESEALLVPQHCSFDHQHDKICMFPSYWNETAQQECAKKDMKLESFGMLVDCDIDKFHGVEFVCCPHKTTQPQAQIQVVTEPKGEDTSEPRGDDYLAYLHGDDDLLSKYENEHQKYKAAENAMLKRHHEKITKMMKEWQAARDHVAELRKTDFKAAEQLNGNITQKFQLLYHAYEQEGQAEKKQLVTLHQQHIQGELNKRKRVALEAFMDALQTPEPKTAEVLRHLKAYIRAEEKDRLHTVNHFEHLRDTDPQEAQKVRDQTLEHLKLITDRITQAMDMLHRFPDVEKKILPEIQNFREKFQTIESSATNVVLQPITFDEQKEMLDKYKQTAKDTPKDTVLEPKETETVVLDVKQTVQEKTTENQSGYENIHIDSESDTIETERQPFVAHKQHDQLSVHAQTFVKTKAEVSEGGSVAGIAIGSVAVFIIIVIAIIMLRKRSQRQPITHGFVEVDPAASPEERHVTNMQMNGYENPTYRYFEMSQNN</sequence>
<dbReference type="InterPro" id="IPR019744">
    <property type="entry name" value="APP_CUBD_CS"/>
</dbReference>
<feature type="chain" id="PRO_5044799808" evidence="10">
    <location>
        <begin position="23"/>
        <end position="610"/>
    </location>
</feature>
<comment type="subcellular location">
    <subcellularLocation>
        <location evidence="1">Membrane</location>
        <topology evidence="1">Single-pass type I membrane protein</topology>
    </subcellularLocation>
</comment>
<dbReference type="SMART" id="SM00006">
    <property type="entry name" value="A4_EXTRA"/>
    <property type="match status" value="1"/>
</dbReference>
<evidence type="ECO:0000313" key="14">
    <source>
        <dbReference type="Proteomes" id="UP001634394"/>
    </source>
</evidence>
<evidence type="ECO:0000259" key="11">
    <source>
        <dbReference type="PROSITE" id="PS51869"/>
    </source>
</evidence>
<keyword evidence="14" id="KW-1185">Reference proteome</keyword>
<dbReference type="SUPFAM" id="SSF89811">
    <property type="entry name" value="Amyloid beta a4 protein copper binding domain (domain 2)"/>
    <property type="match status" value="1"/>
</dbReference>
<keyword evidence="6 8" id="KW-1015">Disulfide bond</keyword>
<comment type="caution">
    <text evidence="13">The sequence shown here is derived from an EMBL/GenBank/DDBJ whole genome shotgun (WGS) entry which is preliminary data.</text>
</comment>
<dbReference type="Proteomes" id="UP001634394">
    <property type="component" value="Unassembled WGS sequence"/>
</dbReference>
<keyword evidence="4 9" id="KW-1133">Transmembrane helix</keyword>
<organism evidence="13 14">
    <name type="scientific">Sinanodonta woodiana</name>
    <name type="common">Chinese pond mussel</name>
    <name type="synonym">Anodonta woodiana</name>
    <dbReference type="NCBI Taxonomy" id="1069815"/>
    <lineage>
        <taxon>Eukaryota</taxon>
        <taxon>Metazoa</taxon>
        <taxon>Spiralia</taxon>
        <taxon>Lophotrochozoa</taxon>
        <taxon>Mollusca</taxon>
        <taxon>Bivalvia</taxon>
        <taxon>Autobranchia</taxon>
        <taxon>Heteroconchia</taxon>
        <taxon>Palaeoheterodonta</taxon>
        <taxon>Unionida</taxon>
        <taxon>Unionoidea</taxon>
        <taxon>Unionidae</taxon>
        <taxon>Unioninae</taxon>
        <taxon>Sinanodonta</taxon>
    </lineage>
</organism>
<keyword evidence="2 9" id="KW-0812">Transmembrane</keyword>
<dbReference type="Gene3D" id="3.30.1490.140">
    <property type="entry name" value="Amyloidogenic glycoprotein, copper-binding domain"/>
    <property type="match status" value="1"/>
</dbReference>
<keyword evidence="5 9" id="KW-0472">Membrane</keyword>
<evidence type="ECO:0000256" key="4">
    <source>
        <dbReference type="ARBA" id="ARBA00022989"/>
    </source>
</evidence>
<dbReference type="InterPro" id="IPR019745">
    <property type="entry name" value="Amyloid_glyco_intracell_CS"/>
</dbReference>
<dbReference type="PROSITE" id="PS51870">
    <property type="entry name" value="APP_E2"/>
    <property type="match status" value="1"/>
</dbReference>
<dbReference type="InterPro" id="IPR011178">
    <property type="entry name" value="Amyloid_glyco_Cu-bd"/>
</dbReference>
<dbReference type="Gene3D" id="1.20.120.770">
    <property type="entry name" value="Amyloid precursor protein, E2 domain"/>
    <property type="match status" value="1"/>
</dbReference>
<evidence type="ECO:0000256" key="6">
    <source>
        <dbReference type="ARBA" id="ARBA00023157"/>
    </source>
</evidence>
<evidence type="ECO:0000256" key="9">
    <source>
        <dbReference type="SAM" id="Phobius"/>
    </source>
</evidence>
<evidence type="ECO:0000313" key="13">
    <source>
        <dbReference type="EMBL" id="KAL3886713.1"/>
    </source>
</evidence>
<accession>A0ABD3XMP6</accession>